<protein>
    <submittedName>
        <fullName evidence="3">MBL fold metallo-hydrolase</fullName>
    </submittedName>
</protein>
<feature type="domain" description="Metallo-beta-lactamase" evidence="2">
    <location>
        <begin position="22"/>
        <end position="134"/>
    </location>
</feature>
<sequence>MTDVRITHIGGPTALIEFGGWRLLTDPTFDPAGERYGFGWGTSSRKLTDPAITPGELPPIDAVLLTHDHHGDNLDRAGRALLPSAGTVVTTTSGARRLGGTARGLAPWAATRLEAPGRPTIEVTATPARHGPPLSRPIVGGVSGARRLGGTARGLAPWAATRLEAPGRPTIEVTATPARHGPPLSRPIVGGVVGFALRWAGQRHGVLWITGDTVLHSGLRRVADRFAVSVVLLHLGAVRFPVTGPLRYTMTAREGVELCRLVRARTVVPVHYEGWAHFRQDGDAVDGAFATAPDGIRRSLRRLPVGTPATVTV</sequence>
<dbReference type="PANTHER" id="PTHR43546:SF9">
    <property type="entry name" value="L-ASCORBATE-6-PHOSPHATE LACTONASE ULAG-RELATED"/>
    <property type="match status" value="1"/>
</dbReference>
<name>A0ABV5CZY9_9ACTN</name>
<dbReference type="Pfam" id="PF12706">
    <property type="entry name" value="Lactamase_B_2"/>
    <property type="match status" value="2"/>
</dbReference>
<dbReference type="InterPro" id="IPR036866">
    <property type="entry name" value="RibonucZ/Hydroxyglut_hydro"/>
</dbReference>
<dbReference type="SUPFAM" id="SSF56281">
    <property type="entry name" value="Metallo-hydrolase/oxidoreductase"/>
    <property type="match status" value="1"/>
</dbReference>
<evidence type="ECO:0000259" key="2">
    <source>
        <dbReference type="Pfam" id="PF12706"/>
    </source>
</evidence>
<dbReference type="PANTHER" id="PTHR43546">
    <property type="entry name" value="UPF0173 METAL-DEPENDENT HYDROLASE MJ1163-RELATED"/>
    <property type="match status" value="1"/>
</dbReference>
<dbReference type="EMBL" id="JBCGDC010000153">
    <property type="protein sequence ID" value="MFB6397580.1"/>
    <property type="molecule type" value="Genomic_DNA"/>
</dbReference>
<dbReference type="RefSeq" id="WP_375736626.1">
    <property type="nucleotide sequence ID" value="NZ_JBCGDC010000153.1"/>
</dbReference>
<dbReference type="InterPro" id="IPR001279">
    <property type="entry name" value="Metallo-B-lactamas"/>
</dbReference>
<dbReference type="Proteomes" id="UP001582793">
    <property type="component" value="Unassembled WGS sequence"/>
</dbReference>
<feature type="domain" description="Metallo-beta-lactamase" evidence="2">
    <location>
        <begin position="152"/>
        <end position="272"/>
    </location>
</feature>
<gene>
    <name evidence="3" type="ORF">AAFH96_31480</name>
</gene>
<accession>A0ABV5CZY9</accession>
<evidence type="ECO:0000256" key="1">
    <source>
        <dbReference type="ARBA" id="ARBA00022801"/>
    </source>
</evidence>
<evidence type="ECO:0000313" key="3">
    <source>
        <dbReference type="EMBL" id="MFB6397580.1"/>
    </source>
</evidence>
<proteinExistence type="predicted"/>
<keyword evidence="4" id="KW-1185">Reference proteome</keyword>
<keyword evidence="1" id="KW-0378">Hydrolase</keyword>
<reference evidence="3 4" key="1">
    <citation type="submission" date="2024-04" db="EMBL/GenBank/DDBJ databases">
        <title>Polymorphospora sp. isolated from Baiyangdian Lake in Xiong'an New Area.</title>
        <authorList>
            <person name="Zhang X."/>
            <person name="Liu J."/>
        </authorList>
    </citation>
    <scope>NUCLEOTIDE SEQUENCE [LARGE SCALE GENOMIC DNA]</scope>
    <source>
        <strain evidence="3 4">2-325</strain>
    </source>
</reference>
<comment type="caution">
    <text evidence="3">The sequence shown here is derived from an EMBL/GenBank/DDBJ whole genome shotgun (WGS) entry which is preliminary data.</text>
</comment>
<evidence type="ECO:0000313" key="4">
    <source>
        <dbReference type="Proteomes" id="UP001582793"/>
    </source>
</evidence>
<dbReference type="InterPro" id="IPR050114">
    <property type="entry name" value="UPF0173_UPF0282_UlaG_hydrolase"/>
</dbReference>
<organism evidence="3 4">
    <name type="scientific">Polymorphospora lycopeni</name>
    <dbReference type="NCBI Taxonomy" id="3140240"/>
    <lineage>
        <taxon>Bacteria</taxon>
        <taxon>Bacillati</taxon>
        <taxon>Actinomycetota</taxon>
        <taxon>Actinomycetes</taxon>
        <taxon>Micromonosporales</taxon>
        <taxon>Micromonosporaceae</taxon>
        <taxon>Polymorphospora</taxon>
    </lineage>
</organism>
<dbReference type="Gene3D" id="3.60.15.10">
    <property type="entry name" value="Ribonuclease Z/Hydroxyacylglutathione hydrolase-like"/>
    <property type="match status" value="2"/>
</dbReference>